<evidence type="ECO:0000313" key="2">
    <source>
        <dbReference type="EMBL" id="SFQ11962.1"/>
    </source>
</evidence>
<dbReference type="EMBL" id="FOXO01000019">
    <property type="protein sequence ID" value="SFQ11962.1"/>
    <property type="molecule type" value="Genomic_DNA"/>
</dbReference>
<dbReference type="GO" id="GO:0003677">
    <property type="term" value="F:DNA binding"/>
    <property type="evidence" value="ECO:0007669"/>
    <property type="project" value="InterPro"/>
</dbReference>
<dbReference type="Proteomes" id="UP000182624">
    <property type="component" value="Unassembled WGS sequence"/>
</dbReference>
<evidence type="ECO:0000313" key="3">
    <source>
        <dbReference type="Proteomes" id="UP000182624"/>
    </source>
</evidence>
<dbReference type="RefSeq" id="WP_074889346.1">
    <property type="nucleotide sequence ID" value="NZ_FOXO01000019.1"/>
</dbReference>
<dbReference type="InterPro" id="IPR002559">
    <property type="entry name" value="Transposase_11"/>
</dbReference>
<sequence>MYMNFLVKIPTGENGIRIKNIKGTTYVYYAYERKYDPDKKYSVPKTTSIGRRDDEHLDMMYPNANCMKFFPDIEIPEELEGDTSRSSCLNVGAFFVIRKIIASYHIDEMVNRIVGKDAGLFLDLAAYSILTENNAGQYYPDYAYKHPLFTKGMHVYSDSKISDFLGQDMTDARIAFLNEWNKNRDHRSKIYVSYDSTNKHCQAGDIDFAEIGHEKDKQGKPIFNYAVAYDRNNNEPLFYEDYPGSINDVSQLQYMLEKVEGYGYKNIGFILDRGYFSEANIHYMDHHGYGFVIMVKGMKDLVSDLVLKHRGSFEQSRATSIRFYKVNGMTVKMQLFPSDEKDRYFHIYYNDRKHAAERENVERKIDRIVEFLEKNRGKKIPPSPNIEKYFKLEIYNKGKEDERLLAWRERTNVIDREIALCGYFVLITSESMTAEEAINLYKSRDVSEKLFRGDKSYMGARAERVYGNESLETKLFIEFIALIIRNKIYTCLKDEVKESGQKENYMTVPDALKELEKIEMIKSSDNTYRIDHAVSATQKAILKAFGMNAADIKTLGRALGEDLKNVTVKANAERED</sequence>
<dbReference type="Pfam" id="PF01609">
    <property type="entry name" value="DDE_Tnp_1"/>
    <property type="match status" value="1"/>
</dbReference>
<organism evidence="2 3">
    <name type="scientific">Butyrivibrio proteoclasticus</name>
    <dbReference type="NCBI Taxonomy" id="43305"/>
    <lineage>
        <taxon>Bacteria</taxon>
        <taxon>Bacillati</taxon>
        <taxon>Bacillota</taxon>
        <taxon>Clostridia</taxon>
        <taxon>Lachnospirales</taxon>
        <taxon>Lachnospiraceae</taxon>
        <taxon>Butyrivibrio</taxon>
    </lineage>
</organism>
<feature type="domain" description="Transposase IS4-like" evidence="1">
    <location>
        <begin position="212"/>
        <end position="483"/>
    </location>
</feature>
<protein>
    <submittedName>
        <fullName evidence="2">Transposase</fullName>
    </submittedName>
</protein>
<keyword evidence="3" id="KW-1185">Reference proteome</keyword>
<name>A0A1I5VWS8_9FIRM</name>
<dbReference type="PANTHER" id="PTHR34614:SF2">
    <property type="entry name" value="TRANSPOSASE IS4-LIKE DOMAIN-CONTAINING PROTEIN"/>
    <property type="match status" value="1"/>
</dbReference>
<dbReference type="PANTHER" id="PTHR34614">
    <property type="match status" value="1"/>
</dbReference>
<gene>
    <name evidence="2" type="ORF">SAMN04487928_11964</name>
</gene>
<dbReference type="InterPro" id="IPR012337">
    <property type="entry name" value="RNaseH-like_sf"/>
</dbReference>
<evidence type="ECO:0000259" key="1">
    <source>
        <dbReference type="Pfam" id="PF01609"/>
    </source>
</evidence>
<reference evidence="3" key="1">
    <citation type="submission" date="2016-10" db="EMBL/GenBank/DDBJ databases">
        <authorList>
            <person name="Varghese N."/>
            <person name="Submissions S."/>
        </authorList>
    </citation>
    <scope>NUCLEOTIDE SEQUENCE [LARGE SCALE GENOMIC DNA]</scope>
    <source>
        <strain evidence="3">P18</strain>
    </source>
</reference>
<dbReference type="OrthoDB" id="1828538at2"/>
<dbReference type="AlphaFoldDB" id="A0A1I5VWS8"/>
<dbReference type="SUPFAM" id="SSF53098">
    <property type="entry name" value="Ribonuclease H-like"/>
    <property type="match status" value="1"/>
</dbReference>
<dbReference type="GO" id="GO:0006313">
    <property type="term" value="P:DNA transposition"/>
    <property type="evidence" value="ECO:0007669"/>
    <property type="project" value="InterPro"/>
</dbReference>
<proteinExistence type="predicted"/>
<accession>A0A1I5VWS8</accession>
<dbReference type="GO" id="GO:0004803">
    <property type="term" value="F:transposase activity"/>
    <property type="evidence" value="ECO:0007669"/>
    <property type="project" value="InterPro"/>
</dbReference>